<dbReference type="PANTHER" id="PTHR43445">
    <property type="entry name" value="UDP-N-ACETYLMURAMATE--L-ALANINE LIGASE-RELATED"/>
    <property type="match status" value="1"/>
</dbReference>
<dbReference type="InterPro" id="IPR000713">
    <property type="entry name" value="Mur_ligase_N"/>
</dbReference>
<dbReference type="InterPro" id="IPR013221">
    <property type="entry name" value="Mur_ligase_cen"/>
</dbReference>
<keyword evidence="6" id="KW-0132">Cell division</keyword>
<name>A0A1F8BLX1_9BACT</name>
<dbReference type="Gene3D" id="3.40.1190.10">
    <property type="entry name" value="Mur-like, catalytic domain"/>
    <property type="match status" value="1"/>
</dbReference>
<comment type="catalytic activity">
    <reaction evidence="13">
        <text>UDP-N-acetyl-alpha-D-muramate + L-alanine + ATP = UDP-N-acetyl-alpha-D-muramoyl-L-alanine + ADP + phosphate + H(+)</text>
        <dbReference type="Rhea" id="RHEA:23372"/>
        <dbReference type="ChEBI" id="CHEBI:15378"/>
        <dbReference type="ChEBI" id="CHEBI:30616"/>
        <dbReference type="ChEBI" id="CHEBI:43474"/>
        <dbReference type="ChEBI" id="CHEBI:57972"/>
        <dbReference type="ChEBI" id="CHEBI:70757"/>
        <dbReference type="ChEBI" id="CHEBI:83898"/>
        <dbReference type="ChEBI" id="CHEBI:456216"/>
        <dbReference type="EC" id="6.3.2.8"/>
    </reaction>
</comment>
<dbReference type="GO" id="GO:0008763">
    <property type="term" value="F:UDP-N-acetylmuramate-L-alanine ligase activity"/>
    <property type="evidence" value="ECO:0007669"/>
    <property type="project" value="UniProtKB-UniRule"/>
</dbReference>
<evidence type="ECO:0000256" key="2">
    <source>
        <dbReference type="ARBA" id="ARBA00004752"/>
    </source>
</evidence>
<dbReference type="UniPathway" id="UPA00219"/>
<dbReference type="Gene3D" id="3.90.190.20">
    <property type="entry name" value="Mur ligase, C-terminal domain"/>
    <property type="match status" value="1"/>
</dbReference>
<dbReference type="InterPro" id="IPR050061">
    <property type="entry name" value="MurCDEF_pg_biosynth"/>
</dbReference>
<dbReference type="InterPro" id="IPR004101">
    <property type="entry name" value="Mur_ligase_C"/>
</dbReference>
<dbReference type="GO" id="GO:0005737">
    <property type="term" value="C:cytoplasm"/>
    <property type="evidence" value="ECO:0007669"/>
    <property type="project" value="UniProtKB-SubCell"/>
</dbReference>
<evidence type="ECO:0000259" key="15">
    <source>
        <dbReference type="Pfam" id="PF01225"/>
    </source>
</evidence>
<dbReference type="InterPro" id="IPR036615">
    <property type="entry name" value="Mur_ligase_C_dom_sf"/>
</dbReference>
<sequence length="470" mass="53314">MVLKKIKHVHFMGIGGSALSGVAIMALNEGFKVTGCDLEEDTAYLNKAKKAGIKVFKGHDKKHLEGVDILAVSPAVVYQNERHPEYLIAKKSGILKIWDEFVGEYLLKNKESICVTGTHGKSTTTSMAALLFEKAGLDPSALIGAKLTEWGSNYRIGNSKYFVIEADDFYEKFFSYKPSTIILNNIEFDHPDYFRSENQMVKSYIKFIKLLRRPKNLIINQDSEGNKKLFGRLDERFLKSINLYGYTVSNNPLIKLDSSLKGEMLDANEENTVFKVKGEKPSVYEEYKLSIPGKHNVSNALGVIILGKIYKIERSVIRDMLFKFKGTVRRLQLIGEKKGIKVYDDYAHHPTAIRVTLEALRQKYPKNRIWAVVEPHSYSRTKALLKDYKGVFKDADKVLIGPIYKARDKKTFGVTGASIVEVSNHKDAVYKKDIDEILNLLKKEVKRSDVILVMGAGKSYLWAREILRVL</sequence>
<evidence type="ECO:0000256" key="7">
    <source>
        <dbReference type="ARBA" id="ARBA00022741"/>
    </source>
</evidence>
<dbReference type="Gene3D" id="3.40.50.720">
    <property type="entry name" value="NAD(P)-binding Rossmann-like Domain"/>
    <property type="match status" value="1"/>
</dbReference>
<keyword evidence="5 18" id="KW-0436">Ligase</keyword>
<evidence type="ECO:0000256" key="14">
    <source>
        <dbReference type="NCBIfam" id="TIGR01082"/>
    </source>
</evidence>
<evidence type="ECO:0000313" key="18">
    <source>
        <dbReference type="EMBL" id="OGM64960.1"/>
    </source>
</evidence>
<keyword evidence="8" id="KW-0067">ATP-binding</keyword>
<dbReference type="SUPFAM" id="SSF53244">
    <property type="entry name" value="MurD-like peptide ligases, peptide-binding domain"/>
    <property type="match status" value="1"/>
</dbReference>
<evidence type="ECO:0000256" key="13">
    <source>
        <dbReference type="ARBA" id="ARBA00047833"/>
    </source>
</evidence>
<dbReference type="SUPFAM" id="SSF51984">
    <property type="entry name" value="MurCD N-terminal domain"/>
    <property type="match status" value="1"/>
</dbReference>
<evidence type="ECO:0000256" key="12">
    <source>
        <dbReference type="ARBA" id="ARBA00023316"/>
    </source>
</evidence>
<dbReference type="InterPro" id="IPR036565">
    <property type="entry name" value="Mur-like_cat_sf"/>
</dbReference>
<gene>
    <name evidence="18" type="ORF">A2893_04880</name>
</gene>
<protein>
    <recommendedName>
        <fullName evidence="3 14">UDP-N-acetylmuramate--L-alanine ligase</fullName>
        <ecNumber evidence="3 14">6.3.2.8</ecNumber>
    </recommendedName>
</protein>
<reference evidence="18 19" key="1">
    <citation type="journal article" date="2016" name="Nat. Commun.">
        <title>Thousands of microbial genomes shed light on interconnected biogeochemical processes in an aquifer system.</title>
        <authorList>
            <person name="Anantharaman K."/>
            <person name="Brown C.T."/>
            <person name="Hug L.A."/>
            <person name="Sharon I."/>
            <person name="Castelle C.J."/>
            <person name="Probst A.J."/>
            <person name="Thomas B.C."/>
            <person name="Singh A."/>
            <person name="Wilkins M.J."/>
            <person name="Karaoz U."/>
            <person name="Brodie E.L."/>
            <person name="Williams K.H."/>
            <person name="Hubbard S.S."/>
            <person name="Banfield J.F."/>
        </authorList>
    </citation>
    <scope>NUCLEOTIDE SEQUENCE [LARGE SCALE GENOMIC DNA]</scope>
</reference>
<keyword evidence="11" id="KW-0131">Cell cycle</keyword>
<feature type="domain" description="Mur ligase N-terminal catalytic" evidence="15">
    <location>
        <begin position="8"/>
        <end position="94"/>
    </location>
</feature>
<comment type="caution">
    <text evidence="18">The sequence shown here is derived from an EMBL/GenBank/DDBJ whole genome shotgun (WGS) entry which is preliminary data.</text>
</comment>
<dbReference type="Proteomes" id="UP000176725">
    <property type="component" value="Unassembled WGS sequence"/>
</dbReference>
<evidence type="ECO:0000256" key="5">
    <source>
        <dbReference type="ARBA" id="ARBA00022598"/>
    </source>
</evidence>
<keyword evidence="9" id="KW-0133">Cell shape</keyword>
<dbReference type="InterPro" id="IPR005758">
    <property type="entry name" value="UDP-N-AcMur_Ala_ligase_MurC"/>
</dbReference>
<dbReference type="GO" id="GO:0005524">
    <property type="term" value="F:ATP binding"/>
    <property type="evidence" value="ECO:0007669"/>
    <property type="project" value="UniProtKB-KW"/>
</dbReference>
<dbReference type="SUPFAM" id="SSF53623">
    <property type="entry name" value="MurD-like peptide ligases, catalytic domain"/>
    <property type="match status" value="1"/>
</dbReference>
<accession>A0A1F8BLX1</accession>
<evidence type="ECO:0000313" key="19">
    <source>
        <dbReference type="Proteomes" id="UP000176725"/>
    </source>
</evidence>
<dbReference type="Pfam" id="PF02875">
    <property type="entry name" value="Mur_ligase_C"/>
    <property type="match status" value="1"/>
</dbReference>
<keyword evidence="4" id="KW-0963">Cytoplasm</keyword>
<evidence type="ECO:0000256" key="8">
    <source>
        <dbReference type="ARBA" id="ARBA00022840"/>
    </source>
</evidence>
<keyword evidence="7" id="KW-0547">Nucleotide-binding</keyword>
<evidence type="ECO:0000259" key="17">
    <source>
        <dbReference type="Pfam" id="PF08245"/>
    </source>
</evidence>
<feature type="domain" description="Mur ligase central" evidence="17">
    <location>
        <begin position="115"/>
        <end position="306"/>
    </location>
</feature>
<comment type="subcellular location">
    <subcellularLocation>
        <location evidence="1">Cytoplasm</location>
    </subcellularLocation>
</comment>
<comment type="pathway">
    <text evidence="2">Cell wall biogenesis; peptidoglycan biosynthesis.</text>
</comment>
<dbReference type="NCBIfam" id="TIGR01082">
    <property type="entry name" value="murC"/>
    <property type="match status" value="1"/>
</dbReference>
<evidence type="ECO:0000256" key="6">
    <source>
        <dbReference type="ARBA" id="ARBA00022618"/>
    </source>
</evidence>
<evidence type="ECO:0000256" key="9">
    <source>
        <dbReference type="ARBA" id="ARBA00022960"/>
    </source>
</evidence>
<evidence type="ECO:0000259" key="16">
    <source>
        <dbReference type="Pfam" id="PF02875"/>
    </source>
</evidence>
<keyword evidence="10" id="KW-0573">Peptidoglycan synthesis</keyword>
<dbReference type="STRING" id="1802521.A2893_04880"/>
<dbReference type="Pfam" id="PF08245">
    <property type="entry name" value="Mur_ligase_M"/>
    <property type="match status" value="1"/>
</dbReference>
<feature type="domain" description="Mur ligase C-terminal" evidence="16">
    <location>
        <begin position="329"/>
        <end position="457"/>
    </location>
</feature>
<organism evidence="18 19">
    <name type="scientific">Candidatus Woesebacteria bacterium RIFCSPLOWO2_01_FULL_39_25</name>
    <dbReference type="NCBI Taxonomy" id="1802521"/>
    <lineage>
        <taxon>Bacteria</taxon>
        <taxon>Candidatus Woeseibacteriota</taxon>
    </lineage>
</organism>
<dbReference type="GO" id="GO:0008360">
    <property type="term" value="P:regulation of cell shape"/>
    <property type="evidence" value="ECO:0007669"/>
    <property type="project" value="UniProtKB-KW"/>
</dbReference>
<evidence type="ECO:0000256" key="3">
    <source>
        <dbReference type="ARBA" id="ARBA00012211"/>
    </source>
</evidence>
<keyword evidence="12" id="KW-0961">Cell wall biogenesis/degradation</keyword>
<dbReference type="Pfam" id="PF01225">
    <property type="entry name" value="Mur_ligase"/>
    <property type="match status" value="1"/>
</dbReference>
<dbReference type="GO" id="GO:0071555">
    <property type="term" value="P:cell wall organization"/>
    <property type="evidence" value="ECO:0007669"/>
    <property type="project" value="UniProtKB-KW"/>
</dbReference>
<dbReference type="AlphaFoldDB" id="A0A1F8BLX1"/>
<evidence type="ECO:0000256" key="1">
    <source>
        <dbReference type="ARBA" id="ARBA00004496"/>
    </source>
</evidence>
<evidence type="ECO:0000256" key="11">
    <source>
        <dbReference type="ARBA" id="ARBA00023306"/>
    </source>
</evidence>
<dbReference type="EMBL" id="MGHH01000007">
    <property type="protein sequence ID" value="OGM64960.1"/>
    <property type="molecule type" value="Genomic_DNA"/>
</dbReference>
<evidence type="ECO:0000256" key="4">
    <source>
        <dbReference type="ARBA" id="ARBA00022490"/>
    </source>
</evidence>
<dbReference type="GO" id="GO:0051301">
    <property type="term" value="P:cell division"/>
    <property type="evidence" value="ECO:0007669"/>
    <property type="project" value="UniProtKB-KW"/>
</dbReference>
<dbReference type="GO" id="GO:0009252">
    <property type="term" value="P:peptidoglycan biosynthetic process"/>
    <property type="evidence" value="ECO:0007669"/>
    <property type="project" value="UniProtKB-UniRule"/>
</dbReference>
<proteinExistence type="predicted"/>
<dbReference type="EC" id="6.3.2.8" evidence="3 14"/>
<dbReference type="PANTHER" id="PTHR43445:SF3">
    <property type="entry name" value="UDP-N-ACETYLMURAMATE--L-ALANINE LIGASE"/>
    <property type="match status" value="1"/>
</dbReference>
<evidence type="ECO:0000256" key="10">
    <source>
        <dbReference type="ARBA" id="ARBA00022984"/>
    </source>
</evidence>